<proteinExistence type="predicted"/>
<feature type="transmembrane region" description="Helical" evidence="1">
    <location>
        <begin position="78"/>
        <end position="107"/>
    </location>
</feature>
<organism evidence="2 3">
    <name type="scientific">Orchesella dallaii</name>
    <dbReference type="NCBI Taxonomy" id="48710"/>
    <lineage>
        <taxon>Eukaryota</taxon>
        <taxon>Metazoa</taxon>
        <taxon>Ecdysozoa</taxon>
        <taxon>Arthropoda</taxon>
        <taxon>Hexapoda</taxon>
        <taxon>Collembola</taxon>
        <taxon>Entomobryomorpha</taxon>
        <taxon>Entomobryoidea</taxon>
        <taxon>Orchesellidae</taxon>
        <taxon>Orchesellinae</taxon>
        <taxon>Orchesella</taxon>
    </lineage>
</organism>
<reference evidence="2 3" key="1">
    <citation type="submission" date="2024-08" db="EMBL/GenBank/DDBJ databases">
        <authorList>
            <person name="Cucini C."/>
            <person name="Frati F."/>
        </authorList>
    </citation>
    <scope>NUCLEOTIDE SEQUENCE [LARGE SCALE GENOMIC DNA]</scope>
</reference>
<evidence type="ECO:0000256" key="1">
    <source>
        <dbReference type="SAM" id="Phobius"/>
    </source>
</evidence>
<comment type="caution">
    <text evidence="2">The sequence shown here is derived from an EMBL/GenBank/DDBJ whole genome shotgun (WGS) entry which is preliminary data.</text>
</comment>
<feature type="transmembrane region" description="Helical" evidence="1">
    <location>
        <begin position="12"/>
        <end position="34"/>
    </location>
</feature>
<feature type="transmembrane region" description="Helical" evidence="1">
    <location>
        <begin position="119"/>
        <end position="140"/>
    </location>
</feature>
<name>A0ABP1R388_9HEXA</name>
<keyword evidence="1" id="KW-0472">Membrane</keyword>
<keyword evidence="1" id="KW-0812">Transmembrane</keyword>
<evidence type="ECO:0000313" key="3">
    <source>
        <dbReference type="Proteomes" id="UP001642540"/>
    </source>
</evidence>
<evidence type="ECO:0000313" key="2">
    <source>
        <dbReference type="EMBL" id="CAL8118465.1"/>
    </source>
</evidence>
<dbReference type="EMBL" id="CAXLJM020000057">
    <property type="protein sequence ID" value="CAL8118465.1"/>
    <property type="molecule type" value="Genomic_DNA"/>
</dbReference>
<gene>
    <name evidence="2" type="ORF">ODALV1_LOCUS18147</name>
</gene>
<keyword evidence="1" id="KW-1133">Transmembrane helix</keyword>
<sequence>MASNSKPGCCISSITGAYIVGILEIIITAILTAYTVGISQPFQATTRESLPLMNNTMEVKLGLEPQNVRPNDNRMNTLIANLIVVGPIVHLVLFLLLPAIVLILGIWKERLRLLQFRMLVHGFLIVSVPISIIIKIILITNISTTFFFIAGVSFGVGIICFTVVYCAYVKIRNNLAQKQLGTNPSLKCDLA</sequence>
<dbReference type="Proteomes" id="UP001642540">
    <property type="component" value="Unassembled WGS sequence"/>
</dbReference>
<keyword evidence="3" id="KW-1185">Reference proteome</keyword>
<protein>
    <submittedName>
        <fullName evidence="2">Uncharacterized protein</fullName>
    </submittedName>
</protein>
<feature type="transmembrane region" description="Helical" evidence="1">
    <location>
        <begin position="146"/>
        <end position="168"/>
    </location>
</feature>
<accession>A0ABP1R388</accession>